<keyword evidence="1" id="KW-0472">Membrane</keyword>
<name>A0A1E8E4L0_9GAMM</name>
<feature type="transmembrane region" description="Helical" evidence="1">
    <location>
        <begin position="37"/>
        <end position="56"/>
    </location>
</feature>
<reference evidence="2 3" key="1">
    <citation type="submission" date="2016-10" db="EMBL/GenBank/DDBJ databases">
        <title>Genome of airborne Acinetobacter sp. 5-2Ac02 in the hospital environment: Species near to Acinetobacter towneri.</title>
        <authorList>
            <person name="Barbosa B."/>
            <person name="Fernandez-Garcia L."/>
            <person name="Gato E."/>
            <person name="Leao R."/>
            <person name="Albano R."/>
            <person name="Fernandez B."/>
            <person name="Fernandez-Cuenca F."/>
            <person name="Marques E."/>
            <person name="Tomas M."/>
        </authorList>
    </citation>
    <scope>NUCLEOTIDE SEQUENCE [LARGE SCALE GENOMIC DNA]</scope>
    <source>
        <strain evidence="2 3">5-2Ac02</strain>
    </source>
</reference>
<dbReference type="Proteomes" id="UP000186931">
    <property type="component" value="Unassembled WGS sequence"/>
</dbReference>
<accession>A0A1E8E4L0</accession>
<dbReference type="AlphaFoldDB" id="A0A1E8E4L0"/>
<keyword evidence="1" id="KW-1133">Transmembrane helix</keyword>
<gene>
    <name evidence="2" type="ORF">BJN41_02995</name>
</gene>
<evidence type="ECO:0000313" key="2">
    <source>
        <dbReference type="EMBL" id="OFE44213.1"/>
    </source>
</evidence>
<evidence type="ECO:0000313" key="3">
    <source>
        <dbReference type="Proteomes" id="UP000186931"/>
    </source>
</evidence>
<comment type="caution">
    <text evidence="2">The sequence shown here is derived from an EMBL/GenBank/DDBJ whole genome shotgun (WGS) entry which is preliminary data.</text>
</comment>
<organism evidence="2 3">
    <name type="scientific">Acinetobacter towneri</name>
    <dbReference type="NCBI Taxonomy" id="202956"/>
    <lineage>
        <taxon>Bacteria</taxon>
        <taxon>Pseudomonadati</taxon>
        <taxon>Pseudomonadota</taxon>
        <taxon>Gammaproteobacteria</taxon>
        <taxon>Moraxellales</taxon>
        <taxon>Moraxellaceae</taxon>
        <taxon>Acinetobacter</taxon>
    </lineage>
</organism>
<sequence length="77" mass="9178">MVVFWRFLPIRQNFINLNKIQADVRLKRANMSVFNRGMLYIFSIYVLILSAIFVALEHMQKIPMNRILKANSTFCLR</sequence>
<dbReference type="EMBL" id="MKQS01000005">
    <property type="protein sequence ID" value="OFE44213.1"/>
    <property type="molecule type" value="Genomic_DNA"/>
</dbReference>
<dbReference type="STRING" id="202956.BJN41_02995"/>
<evidence type="ECO:0000256" key="1">
    <source>
        <dbReference type="SAM" id="Phobius"/>
    </source>
</evidence>
<keyword evidence="1" id="KW-0812">Transmembrane</keyword>
<protein>
    <submittedName>
        <fullName evidence="2">Uncharacterized protein</fullName>
    </submittedName>
</protein>
<proteinExistence type="predicted"/>